<dbReference type="OrthoDB" id="9854349at2"/>
<proteinExistence type="predicted"/>
<reference evidence="1 2" key="1">
    <citation type="submission" date="2016-09" db="EMBL/GenBank/DDBJ databases">
        <authorList>
            <person name="Capua I."/>
            <person name="De Benedictis P."/>
            <person name="Joannis T."/>
            <person name="Lombin L.H."/>
            <person name="Cattoli G."/>
        </authorList>
    </citation>
    <scope>NUCLEOTIDE SEQUENCE [LARGE SCALE GENOMIC DNA]</scope>
    <source>
        <strain evidence="1 2">A7P-90m</strain>
    </source>
</reference>
<name>A0A1G6QTW6_9BACT</name>
<protein>
    <recommendedName>
        <fullName evidence="3">SnoaL-like domain-containing protein</fullName>
    </recommendedName>
</protein>
<keyword evidence="2" id="KW-1185">Reference proteome</keyword>
<dbReference type="EMBL" id="FMYP01000065">
    <property type="protein sequence ID" value="SDC95126.1"/>
    <property type="molecule type" value="Genomic_DNA"/>
</dbReference>
<dbReference type="AlphaFoldDB" id="A0A1G6QTW6"/>
<dbReference type="Proteomes" id="UP000199452">
    <property type="component" value="Unassembled WGS sequence"/>
</dbReference>
<evidence type="ECO:0008006" key="3">
    <source>
        <dbReference type="Google" id="ProtNLM"/>
    </source>
</evidence>
<evidence type="ECO:0000313" key="2">
    <source>
        <dbReference type="Proteomes" id="UP000199452"/>
    </source>
</evidence>
<accession>A0A1G6QTW6</accession>
<organism evidence="1 2">
    <name type="scientific">Williamwhitmania taraxaci</name>
    <dbReference type="NCBI Taxonomy" id="1640674"/>
    <lineage>
        <taxon>Bacteria</taxon>
        <taxon>Pseudomonadati</taxon>
        <taxon>Bacteroidota</taxon>
        <taxon>Bacteroidia</taxon>
        <taxon>Bacteroidales</taxon>
        <taxon>Williamwhitmaniaceae</taxon>
        <taxon>Williamwhitmania</taxon>
    </lineage>
</organism>
<evidence type="ECO:0000313" key="1">
    <source>
        <dbReference type="EMBL" id="SDC95126.1"/>
    </source>
</evidence>
<dbReference type="RefSeq" id="WP_092440129.1">
    <property type="nucleotide sequence ID" value="NZ_FMYP01000065.1"/>
</dbReference>
<gene>
    <name evidence="1" type="ORF">SAMN05216323_106511</name>
</gene>
<sequence length="147" mass="17391">MIPSYQELSDFMQSYFHAYNHYGQTEETMHHMDRYYADDFVSIAYMQLEGQDYPLRLEPKRVWLDFLVQGHLRIVEDFIPLEYSIDPEKFTCTARLQIKKYAKVGGMLITDMDAIAFYKLRVTESGKPILRSLHFYCGDPSKFASLY</sequence>
<dbReference type="STRING" id="1640674.SAMN05216323_106511"/>